<dbReference type="AlphaFoldDB" id="A0A9W8DPW5"/>
<dbReference type="GO" id="GO:0019544">
    <property type="term" value="P:L-arginine catabolic process to L-glutamate"/>
    <property type="evidence" value="ECO:0007669"/>
    <property type="project" value="TreeGrafter"/>
</dbReference>
<dbReference type="FunFam" id="3.40.640.10:FF:000011">
    <property type="entry name" value="Ornithine aminotransferase"/>
    <property type="match status" value="1"/>
</dbReference>
<evidence type="ECO:0000256" key="7">
    <source>
        <dbReference type="ARBA" id="ARBA00022898"/>
    </source>
</evidence>
<dbReference type="GO" id="GO:0004587">
    <property type="term" value="F:ornithine aminotransferase activity"/>
    <property type="evidence" value="ECO:0007669"/>
    <property type="project" value="UniProtKB-EC"/>
</dbReference>
<name>A0A9W8DPW5_9FUNG</name>
<keyword evidence="11" id="KW-1185">Reference proteome</keyword>
<evidence type="ECO:0000256" key="3">
    <source>
        <dbReference type="ARBA" id="ARBA00008954"/>
    </source>
</evidence>
<sequence length="426" mass="46885">MSSATASDIRVSSAKAMELEESYGAHNYHPMPVVISRGEGVYVWDPENKRYYDFLSAYSAVNQGHCHPKIVDALIKQSQQLCLSSRAFYNDKLGSYEKYMSEYFGYEMLLPMNTGAEAVETAIKLARKWGYEKKGIPENEAIIYTPTGNFHGRTTGVISMSSDPESRTGFGPYLPNVGPVCPLSGNVIRYNNADDLEAALDANGPKVAAFLVEPIQGEAGIMVPEDGYLRKCYDLCKKHNVLFIADEIQTGIARTGTMLAIDHEGIRPDVVILGKALSGGIYPVSAVLADKEIMLCIQPGQHGSTYGGNPIACAVAMAALDVVKDENLVQKSFELGNYFREQLRSINSPVIREIRGRGLLNAIEVDESKCNGKTAWDLCLLFRDRGLLAKPTHDTIIRLAPPLTITKEQLDECRDIIESAIKEFSK</sequence>
<evidence type="ECO:0000256" key="9">
    <source>
        <dbReference type="RuleBase" id="RU365036"/>
    </source>
</evidence>
<dbReference type="InterPro" id="IPR015421">
    <property type="entry name" value="PyrdxlP-dep_Trfase_major"/>
</dbReference>
<proteinExistence type="inferred from homology"/>
<dbReference type="OrthoDB" id="10261433at2759"/>
<evidence type="ECO:0000256" key="5">
    <source>
        <dbReference type="ARBA" id="ARBA00022576"/>
    </source>
</evidence>
<dbReference type="NCBIfam" id="TIGR01885">
    <property type="entry name" value="Orn_aminotrans"/>
    <property type="match status" value="1"/>
</dbReference>
<gene>
    <name evidence="10" type="primary">CAR2</name>
    <name evidence="10" type="ORF">H4219_001802</name>
</gene>
<dbReference type="InterPro" id="IPR050103">
    <property type="entry name" value="Class-III_PLP-dep_AT"/>
</dbReference>
<accession>A0A9W8DPW5</accession>
<comment type="catalytic activity">
    <reaction evidence="9">
        <text>a 2-oxocarboxylate + L-ornithine = L-glutamate 5-semialdehyde + an L-alpha-amino acid</text>
        <dbReference type="Rhea" id="RHEA:13877"/>
        <dbReference type="ChEBI" id="CHEBI:35179"/>
        <dbReference type="ChEBI" id="CHEBI:46911"/>
        <dbReference type="ChEBI" id="CHEBI:58066"/>
        <dbReference type="ChEBI" id="CHEBI:59869"/>
        <dbReference type="EC" id="2.6.1.13"/>
    </reaction>
</comment>
<keyword evidence="6 9" id="KW-0808">Transferase</keyword>
<comment type="caution">
    <text evidence="10">The sequence shown here is derived from an EMBL/GenBank/DDBJ whole genome shotgun (WGS) entry which is preliminary data.</text>
</comment>
<dbReference type="Proteomes" id="UP001150538">
    <property type="component" value="Unassembled WGS sequence"/>
</dbReference>
<dbReference type="GO" id="GO:0030170">
    <property type="term" value="F:pyridoxal phosphate binding"/>
    <property type="evidence" value="ECO:0007669"/>
    <property type="project" value="InterPro"/>
</dbReference>
<dbReference type="Gene3D" id="3.40.640.10">
    <property type="entry name" value="Type I PLP-dependent aspartate aminotransferase-like (Major domain)"/>
    <property type="match status" value="1"/>
</dbReference>
<evidence type="ECO:0000256" key="4">
    <source>
        <dbReference type="ARBA" id="ARBA00012924"/>
    </source>
</evidence>
<comment type="pathway">
    <text evidence="2 9">Amino-acid biosynthesis; L-proline biosynthesis; L-glutamate 5-semialdehyde from L-ornithine: step 1/1.</text>
</comment>
<comment type="similarity">
    <text evidence="3 8">Belongs to the class-III pyridoxal-phosphate-dependent aminotransferase family.</text>
</comment>
<keyword evidence="5 9" id="KW-0032">Aminotransferase</keyword>
<dbReference type="GO" id="GO:0010121">
    <property type="term" value="P:L-arginine catabolic process to proline via ornithine"/>
    <property type="evidence" value="ECO:0007669"/>
    <property type="project" value="TreeGrafter"/>
</dbReference>
<dbReference type="GO" id="GO:0042802">
    <property type="term" value="F:identical protein binding"/>
    <property type="evidence" value="ECO:0007669"/>
    <property type="project" value="TreeGrafter"/>
</dbReference>
<dbReference type="FunFam" id="3.90.1150.10:FF:000152">
    <property type="entry name" value="Ornithine aminotransferase"/>
    <property type="match status" value="1"/>
</dbReference>
<evidence type="ECO:0000256" key="6">
    <source>
        <dbReference type="ARBA" id="ARBA00022679"/>
    </source>
</evidence>
<dbReference type="InterPro" id="IPR015424">
    <property type="entry name" value="PyrdxlP-dep_Trfase"/>
</dbReference>
<dbReference type="PROSITE" id="PS00600">
    <property type="entry name" value="AA_TRANSFER_CLASS_3"/>
    <property type="match status" value="1"/>
</dbReference>
<evidence type="ECO:0000256" key="1">
    <source>
        <dbReference type="ARBA" id="ARBA00001933"/>
    </source>
</evidence>
<evidence type="ECO:0000256" key="8">
    <source>
        <dbReference type="RuleBase" id="RU003560"/>
    </source>
</evidence>
<evidence type="ECO:0000256" key="2">
    <source>
        <dbReference type="ARBA" id="ARBA00004998"/>
    </source>
</evidence>
<dbReference type="SUPFAM" id="SSF53383">
    <property type="entry name" value="PLP-dependent transferases"/>
    <property type="match status" value="1"/>
</dbReference>
<dbReference type="InterPro" id="IPR010164">
    <property type="entry name" value="Orn_aminotrans"/>
</dbReference>
<dbReference type="PIRSF" id="PIRSF000521">
    <property type="entry name" value="Transaminase_4ab_Lys_Orn"/>
    <property type="match status" value="1"/>
</dbReference>
<dbReference type="GO" id="GO:0005737">
    <property type="term" value="C:cytoplasm"/>
    <property type="evidence" value="ECO:0007669"/>
    <property type="project" value="TreeGrafter"/>
</dbReference>
<dbReference type="InterPro" id="IPR005814">
    <property type="entry name" value="Aminotrans_3"/>
</dbReference>
<dbReference type="PANTHER" id="PTHR11986:SF18">
    <property type="entry name" value="ORNITHINE AMINOTRANSFERASE, MITOCHONDRIAL"/>
    <property type="match status" value="1"/>
</dbReference>
<reference evidence="10" key="1">
    <citation type="submission" date="2022-07" db="EMBL/GenBank/DDBJ databases">
        <title>Phylogenomic reconstructions and comparative analyses of Kickxellomycotina fungi.</title>
        <authorList>
            <person name="Reynolds N.K."/>
            <person name="Stajich J.E."/>
            <person name="Barry K."/>
            <person name="Grigoriev I.V."/>
            <person name="Crous P."/>
            <person name="Smith M.E."/>
        </authorList>
    </citation>
    <scope>NUCLEOTIDE SEQUENCE</scope>
    <source>
        <strain evidence="10">NBRC 100468</strain>
    </source>
</reference>
<dbReference type="Pfam" id="PF00202">
    <property type="entry name" value="Aminotran_3"/>
    <property type="match status" value="1"/>
</dbReference>
<dbReference type="InterPro" id="IPR049704">
    <property type="entry name" value="Aminotrans_3_PPA_site"/>
</dbReference>
<keyword evidence="7 8" id="KW-0663">Pyridoxal phosphate</keyword>
<dbReference type="CDD" id="cd00610">
    <property type="entry name" value="OAT_like"/>
    <property type="match status" value="1"/>
</dbReference>
<dbReference type="EC" id="2.6.1.13" evidence="4 9"/>
<dbReference type="EMBL" id="JANBPU010000023">
    <property type="protein sequence ID" value="KAJ1919662.1"/>
    <property type="molecule type" value="Genomic_DNA"/>
</dbReference>
<protein>
    <recommendedName>
        <fullName evidence="4 9">Ornithine aminotransferase</fullName>
        <ecNumber evidence="4 9">2.6.1.13</ecNumber>
    </recommendedName>
</protein>
<evidence type="ECO:0000313" key="10">
    <source>
        <dbReference type="EMBL" id="KAJ1919662.1"/>
    </source>
</evidence>
<evidence type="ECO:0000313" key="11">
    <source>
        <dbReference type="Proteomes" id="UP001150538"/>
    </source>
</evidence>
<dbReference type="PANTHER" id="PTHR11986">
    <property type="entry name" value="AMINOTRANSFERASE CLASS III"/>
    <property type="match status" value="1"/>
</dbReference>
<organism evidence="10 11">
    <name type="scientific">Mycoemilia scoparia</name>
    <dbReference type="NCBI Taxonomy" id="417184"/>
    <lineage>
        <taxon>Eukaryota</taxon>
        <taxon>Fungi</taxon>
        <taxon>Fungi incertae sedis</taxon>
        <taxon>Zoopagomycota</taxon>
        <taxon>Kickxellomycotina</taxon>
        <taxon>Kickxellomycetes</taxon>
        <taxon>Kickxellales</taxon>
        <taxon>Kickxellaceae</taxon>
        <taxon>Mycoemilia</taxon>
    </lineage>
</organism>
<dbReference type="Gene3D" id="3.90.1150.10">
    <property type="entry name" value="Aspartate Aminotransferase, domain 1"/>
    <property type="match status" value="1"/>
</dbReference>
<comment type="cofactor">
    <cofactor evidence="1 9">
        <name>pyridoxal 5'-phosphate</name>
        <dbReference type="ChEBI" id="CHEBI:597326"/>
    </cofactor>
</comment>
<dbReference type="InterPro" id="IPR015422">
    <property type="entry name" value="PyrdxlP-dep_Trfase_small"/>
</dbReference>